<proteinExistence type="predicted"/>
<comment type="caution">
    <text evidence="4">The sequence shown here is derived from an EMBL/GenBank/DDBJ whole genome shotgun (WGS) entry which is preliminary data.</text>
</comment>
<dbReference type="SUPFAM" id="SSF56300">
    <property type="entry name" value="Metallo-dependent phosphatases"/>
    <property type="match status" value="1"/>
</dbReference>
<dbReference type="PANTHER" id="PTHR10340:SF57">
    <property type="entry name" value="METALLOPHOS DOMAIN-CONTAINING PROTEIN"/>
    <property type="match status" value="1"/>
</dbReference>
<dbReference type="PANTHER" id="PTHR10340">
    <property type="entry name" value="SPHINGOMYELIN PHOSPHODIESTERASE"/>
    <property type="match status" value="1"/>
</dbReference>
<evidence type="ECO:0000313" key="5">
    <source>
        <dbReference type="Proteomes" id="UP000751190"/>
    </source>
</evidence>
<reference evidence="4" key="1">
    <citation type="submission" date="2021-05" db="EMBL/GenBank/DDBJ databases">
        <title>The genome of the haptophyte Pavlova lutheri (Diacronema luteri, Pavlovales) - a model for lipid biosynthesis in eukaryotic algae.</title>
        <authorList>
            <person name="Hulatt C.J."/>
            <person name="Posewitz M.C."/>
        </authorList>
    </citation>
    <scope>NUCLEOTIDE SEQUENCE</scope>
    <source>
        <strain evidence="4">NIVA-4/92</strain>
    </source>
</reference>
<dbReference type="InterPro" id="IPR029052">
    <property type="entry name" value="Metallo-depent_PP-like"/>
</dbReference>
<feature type="region of interest" description="Disordered" evidence="3">
    <location>
        <begin position="105"/>
        <end position="128"/>
    </location>
</feature>
<sequence>MRQLAIACANVAVYTLAALATKALALSELSHVARWLFAVPLAAWPPTVVGIASASDAWRGDPVRAPMGERGALNEVTLWQLTDVHLQRSYVRGASILADCTDPTPADGAATATRGAGATRAGGEARRLAGADARPLTSELAGQYGHRRCDSPRVLLESALELVRTEQPRRGARALLLLGGDSASILPGAALAPPGGSSSRGWPELFAIAAAVRAANLSASGVEAVVPCLGNADEPRKTSLDSALDAELAGGSLRNAGSSDGLARLYAAAAEAWAPLLALSGGRAQVAALLSLRAHGYYALSVCDRPRGPRAGDAAALGAWREHAGGAGDQTADARAKRACVGCAKELGCFELLVLNTITLRARSSTPRPAEAAGDVDGARSSEQRDAEAESQLSWLEKRLRLAQRRGRTALIVGHTPPLIDWAASRARDGPVRPWWDAAALSRYVRILRTHGECVGAQLFGGLHHDEFGLLPPARGGRPHLVLSAPSLSPNGGGFQPAVRALSFELGREGARSLFGTTPRRANSRAALGGGGRLVLSDVCQYVLRLQPSNLLGVPLWRLSYCARALYGLSSLDGGEWARLLAAMRSAPNNGALLTYQYVTDVGAPGSEWFFDDPSRLPMLCAIDCTDPSEFRRCRDGAGRYAPRAWAAATGGAHE</sequence>
<keyword evidence="5" id="KW-1185">Reference proteome</keyword>
<keyword evidence="2" id="KW-0325">Glycoprotein</keyword>
<evidence type="ECO:0000313" key="4">
    <source>
        <dbReference type="EMBL" id="KAG8468141.1"/>
    </source>
</evidence>
<evidence type="ECO:0000256" key="2">
    <source>
        <dbReference type="ARBA" id="ARBA00023180"/>
    </source>
</evidence>
<dbReference type="OrthoDB" id="348678at2759"/>
<dbReference type="Proteomes" id="UP000751190">
    <property type="component" value="Unassembled WGS sequence"/>
</dbReference>
<protein>
    <recommendedName>
        <fullName evidence="6">Calcineurin-like phosphoesterase domain-containing protein</fullName>
    </recommendedName>
</protein>
<evidence type="ECO:0008006" key="6">
    <source>
        <dbReference type="Google" id="ProtNLM"/>
    </source>
</evidence>
<organism evidence="4 5">
    <name type="scientific">Diacronema lutheri</name>
    <name type="common">Unicellular marine alga</name>
    <name type="synonym">Monochrysis lutheri</name>
    <dbReference type="NCBI Taxonomy" id="2081491"/>
    <lineage>
        <taxon>Eukaryota</taxon>
        <taxon>Haptista</taxon>
        <taxon>Haptophyta</taxon>
        <taxon>Pavlovophyceae</taxon>
        <taxon>Pavlovales</taxon>
        <taxon>Pavlovaceae</taxon>
        <taxon>Diacronema</taxon>
    </lineage>
</organism>
<accession>A0A8J6CEH9</accession>
<evidence type="ECO:0000256" key="3">
    <source>
        <dbReference type="SAM" id="MobiDB-lite"/>
    </source>
</evidence>
<feature type="compositionally biased region" description="Low complexity" evidence="3">
    <location>
        <begin position="105"/>
        <end position="122"/>
    </location>
</feature>
<gene>
    <name evidence="4" type="ORF">KFE25_007193</name>
</gene>
<keyword evidence="1" id="KW-0378">Hydrolase</keyword>
<name>A0A8J6CEH9_DIALT</name>
<dbReference type="EMBL" id="JAGTXO010000005">
    <property type="protein sequence ID" value="KAG8468141.1"/>
    <property type="molecule type" value="Genomic_DNA"/>
</dbReference>
<dbReference type="GO" id="GO:0016787">
    <property type="term" value="F:hydrolase activity"/>
    <property type="evidence" value="ECO:0007669"/>
    <property type="project" value="UniProtKB-KW"/>
</dbReference>
<feature type="region of interest" description="Disordered" evidence="3">
    <location>
        <begin position="366"/>
        <end position="388"/>
    </location>
</feature>
<evidence type="ECO:0000256" key="1">
    <source>
        <dbReference type="ARBA" id="ARBA00022801"/>
    </source>
</evidence>
<feature type="compositionally biased region" description="Basic and acidic residues" evidence="3">
    <location>
        <begin position="377"/>
        <end position="388"/>
    </location>
</feature>
<dbReference type="AlphaFoldDB" id="A0A8J6CEH9"/>